<dbReference type="Proteomes" id="UP000265120">
    <property type="component" value="Chromosome 4"/>
</dbReference>
<sequence>MFHTYTHTENPMFTITGQEWKGATSCGRPEQVTQQDEDVDVFDSKQTFRSKLRHLFSEELTVGVSDLPSLPPLPPLHRAPASMAAPARFPVIDVDTSAANWTGAELGRPLCVNGTQWIFYLLGECVVNVWEYSSVVIGFVSVVCFLLSTLPQVCEAYRNGKVEEAMSFGFLFFLFSGDVTSFAGCYLTGQMPIQVVAVVFYIFTDLILISQFLYYKIKNSSTKKTPVLKWLCFTWCAAATLVLLVLSKLIIRDGSTVDSQSPATSGSVEVPGYVCGYLASIFYLSSRVPQLYKNFQRKSTEGTSYLLFALAMMGNGTYGLSVMVVLPALRDSKTRFIIKHLAWLISSFGVLVLDLFVTVQFITYRRNNSSNEKARLIMAEGKHLLYEEEEEEEEEL</sequence>
<evidence type="ECO:0000256" key="3">
    <source>
        <dbReference type="ARBA" id="ARBA00022989"/>
    </source>
</evidence>
<evidence type="ECO:0000256" key="5">
    <source>
        <dbReference type="ARBA" id="ARBA00038039"/>
    </source>
</evidence>
<reference evidence="7" key="2">
    <citation type="submission" date="2025-08" db="UniProtKB">
        <authorList>
            <consortium name="Ensembl"/>
        </authorList>
    </citation>
    <scope>IDENTIFICATION</scope>
</reference>
<keyword evidence="4 6" id="KW-0472">Membrane</keyword>
<keyword evidence="2 6" id="KW-0812">Transmembrane</keyword>
<dbReference type="OMA" id="FYQHYVL"/>
<feature type="transmembrane region" description="Helical" evidence="6">
    <location>
        <begin position="227"/>
        <end position="251"/>
    </location>
</feature>
<dbReference type="AlphaFoldDB" id="A0A3P8UPQ0"/>
<dbReference type="Ensembl" id="ENSCSET00000002713.1">
    <property type="protein sequence ID" value="ENSCSEP00000002671.1"/>
    <property type="gene ID" value="ENSCSEG00000001775.1"/>
</dbReference>
<dbReference type="FunFam" id="1.20.1280.290:FF:000038">
    <property type="entry name" value="PQ loop repeat containing 2"/>
    <property type="match status" value="1"/>
</dbReference>
<dbReference type="Gene3D" id="1.20.1280.290">
    <property type="match status" value="2"/>
</dbReference>
<dbReference type="GO" id="GO:0005765">
    <property type="term" value="C:lysosomal membrane"/>
    <property type="evidence" value="ECO:0007669"/>
    <property type="project" value="TreeGrafter"/>
</dbReference>
<dbReference type="InterPro" id="IPR006603">
    <property type="entry name" value="PQ-loop_rpt"/>
</dbReference>
<feature type="transmembrane region" description="Helical" evidence="6">
    <location>
        <begin position="129"/>
        <end position="147"/>
    </location>
</feature>
<evidence type="ECO:0000256" key="2">
    <source>
        <dbReference type="ARBA" id="ARBA00022692"/>
    </source>
</evidence>
<dbReference type="GeneTree" id="ENSGT00940000163939"/>
<dbReference type="SMART" id="SM00679">
    <property type="entry name" value="CTNS"/>
    <property type="match status" value="2"/>
</dbReference>
<dbReference type="InParanoid" id="A0A3P8UPQ0"/>
<dbReference type="KEGG" id="csem:103377571"/>
<reference evidence="7" key="3">
    <citation type="submission" date="2025-09" db="UniProtKB">
        <authorList>
            <consortium name="Ensembl"/>
        </authorList>
    </citation>
    <scope>IDENTIFICATION</scope>
</reference>
<organism evidence="7 8">
    <name type="scientific">Cynoglossus semilaevis</name>
    <name type="common">Tongue sole</name>
    <dbReference type="NCBI Taxonomy" id="244447"/>
    <lineage>
        <taxon>Eukaryota</taxon>
        <taxon>Metazoa</taxon>
        <taxon>Chordata</taxon>
        <taxon>Craniata</taxon>
        <taxon>Vertebrata</taxon>
        <taxon>Euteleostomi</taxon>
        <taxon>Actinopterygii</taxon>
        <taxon>Neopterygii</taxon>
        <taxon>Teleostei</taxon>
        <taxon>Neoteleostei</taxon>
        <taxon>Acanthomorphata</taxon>
        <taxon>Carangaria</taxon>
        <taxon>Pleuronectiformes</taxon>
        <taxon>Pleuronectoidei</taxon>
        <taxon>Cynoglossidae</taxon>
        <taxon>Cynoglossinae</taxon>
        <taxon>Cynoglossus</taxon>
    </lineage>
</organism>
<reference evidence="7 8" key="1">
    <citation type="journal article" date="2014" name="Nat. Genet.">
        <title>Whole-genome sequence of a flatfish provides insights into ZW sex chromosome evolution and adaptation to a benthic lifestyle.</title>
        <authorList>
            <person name="Chen S."/>
            <person name="Zhang G."/>
            <person name="Shao C."/>
            <person name="Huang Q."/>
            <person name="Liu G."/>
            <person name="Zhang P."/>
            <person name="Song W."/>
            <person name="An N."/>
            <person name="Chalopin D."/>
            <person name="Volff J.N."/>
            <person name="Hong Y."/>
            <person name="Li Q."/>
            <person name="Sha Z."/>
            <person name="Zhou H."/>
            <person name="Xie M."/>
            <person name="Yu Q."/>
            <person name="Liu Y."/>
            <person name="Xiang H."/>
            <person name="Wang N."/>
            <person name="Wu K."/>
            <person name="Yang C."/>
            <person name="Zhou Q."/>
            <person name="Liao X."/>
            <person name="Yang L."/>
            <person name="Hu Q."/>
            <person name="Zhang J."/>
            <person name="Meng L."/>
            <person name="Jin L."/>
            <person name="Tian Y."/>
            <person name="Lian J."/>
            <person name="Yang J."/>
            <person name="Miao G."/>
            <person name="Liu S."/>
            <person name="Liang Z."/>
            <person name="Yan F."/>
            <person name="Li Y."/>
            <person name="Sun B."/>
            <person name="Zhang H."/>
            <person name="Zhang J."/>
            <person name="Zhu Y."/>
            <person name="Du M."/>
            <person name="Zhao Y."/>
            <person name="Schartl M."/>
            <person name="Tang Q."/>
            <person name="Wang J."/>
        </authorList>
    </citation>
    <scope>NUCLEOTIDE SEQUENCE</scope>
</reference>
<dbReference type="InterPro" id="IPR051415">
    <property type="entry name" value="LAAT-1"/>
</dbReference>
<feature type="transmembrane region" description="Helical" evidence="6">
    <location>
        <begin position="341"/>
        <end position="364"/>
    </location>
</feature>
<keyword evidence="3 6" id="KW-1133">Transmembrane helix</keyword>
<proteinExistence type="inferred from homology"/>
<evidence type="ECO:0000256" key="6">
    <source>
        <dbReference type="SAM" id="Phobius"/>
    </source>
</evidence>
<evidence type="ECO:0008006" key="9">
    <source>
        <dbReference type="Google" id="ProtNLM"/>
    </source>
</evidence>
<evidence type="ECO:0000256" key="4">
    <source>
        <dbReference type="ARBA" id="ARBA00023136"/>
    </source>
</evidence>
<feature type="transmembrane region" description="Helical" evidence="6">
    <location>
        <begin position="263"/>
        <end position="284"/>
    </location>
</feature>
<evidence type="ECO:0000256" key="1">
    <source>
        <dbReference type="ARBA" id="ARBA00004141"/>
    </source>
</evidence>
<feature type="transmembrane region" description="Helical" evidence="6">
    <location>
        <begin position="168"/>
        <end position="189"/>
    </location>
</feature>
<comment type="subcellular location">
    <subcellularLocation>
        <location evidence="1">Membrane</location>
        <topology evidence="1">Multi-pass membrane protein</topology>
    </subcellularLocation>
</comment>
<dbReference type="Pfam" id="PF04193">
    <property type="entry name" value="PQ-loop"/>
    <property type="match status" value="2"/>
</dbReference>
<comment type="similarity">
    <text evidence="5">Belongs to the laat-1 family.</text>
</comment>
<dbReference type="PANTHER" id="PTHR16201">
    <property type="entry name" value="SEVEN TRANSMEMBRANE PROTEIN 1-RELATED"/>
    <property type="match status" value="1"/>
</dbReference>
<dbReference type="FunFam" id="1.20.1280.290:FF:000009">
    <property type="entry name" value="PQ loop repeat family protein"/>
    <property type="match status" value="1"/>
</dbReference>
<keyword evidence="8" id="KW-1185">Reference proteome</keyword>
<dbReference type="GO" id="GO:0015189">
    <property type="term" value="F:L-lysine transmembrane transporter activity"/>
    <property type="evidence" value="ECO:0007669"/>
    <property type="project" value="TreeGrafter"/>
</dbReference>
<feature type="transmembrane region" description="Helical" evidence="6">
    <location>
        <begin position="195"/>
        <end position="215"/>
    </location>
</feature>
<evidence type="ECO:0000313" key="8">
    <source>
        <dbReference type="Proteomes" id="UP000265120"/>
    </source>
</evidence>
<dbReference type="PANTHER" id="PTHR16201:SF42">
    <property type="entry name" value="SOLUTE CARRIER FAMILY 66 MEMBER 1 LIKE"/>
    <property type="match status" value="1"/>
</dbReference>
<evidence type="ECO:0000313" key="7">
    <source>
        <dbReference type="Ensembl" id="ENSCSEP00000002671.1"/>
    </source>
</evidence>
<name>A0A3P8UPQ0_CYNSE</name>
<protein>
    <recommendedName>
        <fullName evidence="9">Lysosomal amino acid transporter 1 homolog</fullName>
    </recommendedName>
</protein>
<feature type="transmembrane region" description="Helical" evidence="6">
    <location>
        <begin position="305"/>
        <end position="329"/>
    </location>
</feature>
<accession>A0A3P8UPQ0</accession>